<evidence type="ECO:0000313" key="2">
    <source>
        <dbReference type="EMBL" id="KAK9996960.1"/>
    </source>
</evidence>
<sequence length="355" mass="40473">MEEYNGRLTYFEKRELLWEWRVSDFIDPSTRCWDREYVLLNFQQEDAEAILRIPLSRGHIKDSVLWLHTHEGTYTVKLGYHVAAQLVKEEKNWAKSSRGSPSIKAGSVMKLQKFVGGQYDMLSLFEELMMRLNEEEFELFLVQAWLIWNQRNRITYGDLGCSGMRVVIQNEKGEIMGAMTAKGLGIADSIEAEALACRKALEFVVDIGITELVIEGDCAQVISAITSNQFSLRQLGHVFEDIQMLIAGLRWAELPCCRLLKPPLLILAQLLAHSDVSLELVIFNKKAQRLSLNVAREQEHQEIFQSIGTNINPLEQIAHVSLRLQNFSVNLLEAPDESQALRNLVQNNGFLFGYG</sequence>
<dbReference type="InterPro" id="IPR012337">
    <property type="entry name" value="RNaseH-like_sf"/>
</dbReference>
<dbReference type="GO" id="GO:0004523">
    <property type="term" value="F:RNA-DNA hybrid ribonuclease activity"/>
    <property type="evidence" value="ECO:0007669"/>
    <property type="project" value="InterPro"/>
</dbReference>
<organism evidence="2 3">
    <name type="scientific">Lithocarpus litseifolius</name>
    <dbReference type="NCBI Taxonomy" id="425828"/>
    <lineage>
        <taxon>Eukaryota</taxon>
        <taxon>Viridiplantae</taxon>
        <taxon>Streptophyta</taxon>
        <taxon>Embryophyta</taxon>
        <taxon>Tracheophyta</taxon>
        <taxon>Spermatophyta</taxon>
        <taxon>Magnoliopsida</taxon>
        <taxon>eudicotyledons</taxon>
        <taxon>Gunneridae</taxon>
        <taxon>Pentapetalae</taxon>
        <taxon>rosids</taxon>
        <taxon>fabids</taxon>
        <taxon>Fagales</taxon>
        <taxon>Fagaceae</taxon>
        <taxon>Lithocarpus</taxon>
    </lineage>
</organism>
<evidence type="ECO:0000313" key="3">
    <source>
        <dbReference type="Proteomes" id="UP001459277"/>
    </source>
</evidence>
<dbReference type="EMBL" id="JAZDWU010000007">
    <property type="protein sequence ID" value="KAK9996960.1"/>
    <property type="molecule type" value="Genomic_DNA"/>
</dbReference>
<feature type="domain" description="RNase H type-1" evidence="1">
    <location>
        <begin position="160"/>
        <end position="247"/>
    </location>
</feature>
<evidence type="ECO:0000259" key="1">
    <source>
        <dbReference type="Pfam" id="PF13456"/>
    </source>
</evidence>
<dbReference type="PANTHER" id="PTHR47074">
    <property type="entry name" value="BNAC02G40300D PROTEIN"/>
    <property type="match status" value="1"/>
</dbReference>
<dbReference type="InterPro" id="IPR052929">
    <property type="entry name" value="RNase_H-like_EbsB-rel"/>
</dbReference>
<dbReference type="SUPFAM" id="SSF53098">
    <property type="entry name" value="Ribonuclease H-like"/>
    <property type="match status" value="1"/>
</dbReference>
<proteinExistence type="predicted"/>
<comment type="caution">
    <text evidence="2">The sequence shown here is derived from an EMBL/GenBank/DDBJ whole genome shotgun (WGS) entry which is preliminary data.</text>
</comment>
<dbReference type="InterPro" id="IPR044730">
    <property type="entry name" value="RNase_H-like_dom_plant"/>
</dbReference>
<dbReference type="AlphaFoldDB" id="A0AAW2CKE2"/>
<dbReference type="CDD" id="cd06222">
    <property type="entry name" value="RNase_H_like"/>
    <property type="match status" value="1"/>
</dbReference>
<dbReference type="InterPro" id="IPR002156">
    <property type="entry name" value="RNaseH_domain"/>
</dbReference>
<accession>A0AAW2CKE2</accession>
<gene>
    <name evidence="2" type="ORF">SO802_021646</name>
</gene>
<dbReference type="InterPro" id="IPR036397">
    <property type="entry name" value="RNaseH_sf"/>
</dbReference>
<reference evidence="2 3" key="1">
    <citation type="submission" date="2024-01" db="EMBL/GenBank/DDBJ databases">
        <title>A telomere-to-telomere, gap-free genome of sweet tea (Lithocarpus litseifolius).</title>
        <authorList>
            <person name="Zhou J."/>
        </authorList>
    </citation>
    <scope>NUCLEOTIDE SEQUENCE [LARGE SCALE GENOMIC DNA]</scope>
    <source>
        <strain evidence="2">Zhou-2022a</strain>
        <tissue evidence="2">Leaf</tissue>
    </source>
</reference>
<dbReference type="GO" id="GO:0003676">
    <property type="term" value="F:nucleic acid binding"/>
    <property type="evidence" value="ECO:0007669"/>
    <property type="project" value="InterPro"/>
</dbReference>
<protein>
    <recommendedName>
        <fullName evidence="1">RNase H type-1 domain-containing protein</fullName>
    </recommendedName>
</protein>
<dbReference type="Pfam" id="PF13456">
    <property type="entry name" value="RVT_3"/>
    <property type="match status" value="1"/>
</dbReference>
<dbReference type="Gene3D" id="3.30.420.10">
    <property type="entry name" value="Ribonuclease H-like superfamily/Ribonuclease H"/>
    <property type="match status" value="1"/>
</dbReference>
<keyword evidence="3" id="KW-1185">Reference proteome</keyword>
<name>A0AAW2CKE2_9ROSI</name>
<dbReference type="Proteomes" id="UP001459277">
    <property type="component" value="Unassembled WGS sequence"/>
</dbReference>
<dbReference type="PANTHER" id="PTHR47074:SF11">
    <property type="entry name" value="REVERSE TRANSCRIPTASE-LIKE PROTEIN"/>
    <property type="match status" value="1"/>
</dbReference>